<dbReference type="SUPFAM" id="SSF52172">
    <property type="entry name" value="CheY-like"/>
    <property type="match status" value="1"/>
</dbReference>
<evidence type="ECO:0000256" key="4">
    <source>
        <dbReference type="PROSITE-ProRule" id="PRU00169"/>
    </source>
</evidence>
<feature type="domain" description="Response regulatory" evidence="7">
    <location>
        <begin position="1012"/>
        <end position="1132"/>
    </location>
</feature>
<keyword evidence="5" id="KW-0472">Membrane</keyword>
<dbReference type="Proteomes" id="UP000738431">
    <property type="component" value="Chromosome"/>
</dbReference>
<dbReference type="Gene3D" id="3.30.565.10">
    <property type="entry name" value="Histidine kinase-like ATPase, C-terminal domain"/>
    <property type="match status" value="1"/>
</dbReference>
<feature type="modified residue" description="4-aspartylphosphate" evidence="4">
    <location>
        <position position="1066"/>
    </location>
</feature>
<dbReference type="Pfam" id="PF00072">
    <property type="entry name" value="Response_reg"/>
    <property type="match status" value="1"/>
</dbReference>
<proteinExistence type="predicted"/>
<dbReference type="Gene3D" id="1.10.287.130">
    <property type="match status" value="1"/>
</dbReference>
<keyword evidence="5" id="KW-0812">Transmembrane</keyword>
<dbReference type="EC" id="2.7.13.3" evidence="2"/>
<evidence type="ECO:0000256" key="1">
    <source>
        <dbReference type="ARBA" id="ARBA00000085"/>
    </source>
</evidence>
<keyword evidence="9" id="KW-1185">Reference proteome</keyword>
<keyword evidence="3 4" id="KW-0597">Phosphoprotein</keyword>
<dbReference type="SUPFAM" id="SSF47384">
    <property type="entry name" value="Homodimeric domain of signal transducing histidine kinase"/>
    <property type="match status" value="1"/>
</dbReference>
<evidence type="ECO:0000256" key="5">
    <source>
        <dbReference type="SAM" id="Phobius"/>
    </source>
</evidence>
<dbReference type="SMART" id="SM00388">
    <property type="entry name" value="HisKA"/>
    <property type="match status" value="1"/>
</dbReference>
<reference evidence="8 9" key="1">
    <citation type="submission" date="2023-12" db="EMBL/GenBank/DDBJ databases">
        <title>Description of an unclassified Opitutus bacterium of Verrucomicrobiota.</title>
        <authorList>
            <person name="Zhang D.-F."/>
        </authorList>
    </citation>
    <scope>NUCLEOTIDE SEQUENCE [LARGE SCALE GENOMIC DNA]</scope>
    <source>
        <strain evidence="8 9">WL0086</strain>
    </source>
</reference>
<dbReference type="EMBL" id="CP139781">
    <property type="protein sequence ID" value="WRQ87222.1"/>
    <property type="molecule type" value="Genomic_DNA"/>
</dbReference>
<gene>
    <name evidence="8" type="ORF">K1X11_020610</name>
</gene>
<dbReference type="RefSeq" id="WP_221029365.1">
    <property type="nucleotide sequence ID" value="NZ_CP139781.1"/>
</dbReference>
<dbReference type="InterPro" id="IPR003661">
    <property type="entry name" value="HisK_dim/P_dom"/>
</dbReference>
<protein>
    <recommendedName>
        <fullName evidence="2">histidine kinase</fullName>
        <ecNumber evidence="2">2.7.13.3</ecNumber>
    </recommendedName>
</protein>
<dbReference type="InterPro" id="IPR011006">
    <property type="entry name" value="CheY-like_superfamily"/>
</dbReference>
<comment type="catalytic activity">
    <reaction evidence="1">
        <text>ATP + protein L-histidine = ADP + protein N-phospho-L-histidine.</text>
        <dbReference type="EC" id="2.7.13.3"/>
    </reaction>
</comment>
<name>A0ABZ1C670_9BACT</name>
<dbReference type="CDD" id="cd00156">
    <property type="entry name" value="REC"/>
    <property type="match status" value="1"/>
</dbReference>
<dbReference type="Pfam" id="PF00512">
    <property type="entry name" value="HisKA"/>
    <property type="match status" value="1"/>
</dbReference>
<evidence type="ECO:0000256" key="2">
    <source>
        <dbReference type="ARBA" id="ARBA00012438"/>
    </source>
</evidence>
<evidence type="ECO:0000313" key="8">
    <source>
        <dbReference type="EMBL" id="WRQ87222.1"/>
    </source>
</evidence>
<dbReference type="Gene3D" id="3.40.50.2300">
    <property type="match status" value="1"/>
</dbReference>
<accession>A0ABZ1C670</accession>
<dbReference type="PROSITE" id="PS50110">
    <property type="entry name" value="RESPONSE_REGULATORY"/>
    <property type="match status" value="1"/>
</dbReference>
<sequence length="1134" mass="124946">MLLLLAWAAARGVGAEPITRLDDIWAMSPAERAEEHPLRIEGRVGYVDRLWGNLWFEQNGEAQYGRLAGDPPAFENGMLFRLEGMYVPDEGLSAARTTLTVLGKAPPKEVLDVNGRVNEIARFDRRTVRLRGVADTQQLIDDEHLRIVLIVDQRPVVCWVPPDDPTDLPDFRGRVLEVTGVYSGRVDPSGNQSTIEIWVAEESQLEDRGAVAESAWFDGETLTVGELAQRPIGTRAVVTGVATRRAVGEGLLLRGADGDVWVRTIQEQVFGRQEPVVVAGTIAMDQTRRILDRALVQALPESEAKQVRQALATVPGRVEKIREMSRAQAEEEQQVELLGTVTWSVPGFDFFYLSDLTGGTRVRFDPQTSQPPALYKYLRLRGHTIAGPAGPEVMMHAMEDLGARGHPVPLPVTVRDALAGGVEAQWVEMRGFILGTESEGDWRRLRMTSPAGDFTVLLNSPVDFVATPGSLLRVRGVLETTRDERGLIEQVKLRTPFLHDIRLEEEAPADPFSLPLVPLTHLERRSVLEEMIRLRVAGRVVHARPNGSLVIEDRLGGVQVFLRAPGEPVVARGEVVEVVGILGRDGARAVLRDGLVRAADETLVPAPVSAHALGVSHLLDSRHDARLVQLEGRVVSRSETPREVRWRMVTDGVDWDAWWPRSAGKAPEGLRVGSVVRLTGVGGLVFGNTLRPESFELELRDAGDVEVLRRPNWLTVEGALYLMGGLAVLALLAAGAVLVLRRQVQRQTTLLREQLERQRELEGQLERDRRYRAVGALAGGLAHDFNNHLTTIIGNLSLLQMDPDLGEEQNETLQDAAKSARLARDLTSQLTTLAKGGAPVTRPMVVAYWVERAVRKALPAEWRLEVSPSEPEWVAQLDENQMARTLQILVSHQVRRVGGVGTLTLKVERVPDRRQLRICLSDGGAAPLAGVLESLFDPYGKSLYGDERFDMALAFSVVRRHNGELVARAHNGLEFEMRLPLWEPAPEEPAPAILPTAEPAKAPVQEPKAALNVLVLEDEPTVATVVDRMLHRLGHQVRVLPEGSALVELYAAEQAAGRKVDVVILDLTVPEGMGGLETLARLRQLDPAVWAVASSGYSHDPAMSQPREHGFSDVLRKPYQFADLLAVLQRVRDA</sequence>
<dbReference type="SMART" id="SM00448">
    <property type="entry name" value="REC"/>
    <property type="match status" value="1"/>
</dbReference>
<evidence type="ECO:0000259" key="7">
    <source>
        <dbReference type="PROSITE" id="PS50110"/>
    </source>
</evidence>
<dbReference type="PANTHER" id="PTHR44591:SF3">
    <property type="entry name" value="RESPONSE REGULATORY DOMAIN-CONTAINING PROTEIN"/>
    <property type="match status" value="1"/>
</dbReference>
<dbReference type="InterPro" id="IPR001789">
    <property type="entry name" value="Sig_transdc_resp-reg_receiver"/>
</dbReference>
<dbReference type="InterPro" id="IPR036097">
    <property type="entry name" value="HisK_dim/P_sf"/>
</dbReference>
<evidence type="ECO:0000259" key="6">
    <source>
        <dbReference type="PROSITE" id="PS50109"/>
    </source>
</evidence>
<dbReference type="CDD" id="cd00082">
    <property type="entry name" value="HisKA"/>
    <property type="match status" value="1"/>
</dbReference>
<dbReference type="InterPro" id="IPR005467">
    <property type="entry name" value="His_kinase_dom"/>
</dbReference>
<dbReference type="InterPro" id="IPR036890">
    <property type="entry name" value="HATPase_C_sf"/>
</dbReference>
<evidence type="ECO:0000256" key="3">
    <source>
        <dbReference type="ARBA" id="ARBA00022553"/>
    </source>
</evidence>
<feature type="domain" description="Histidine kinase" evidence="6">
    <location>
        <begin position="780"/>
        <end position="983"/>
    </location>
</feature>
<dbReference type="PANTHER" id="PTHR44591">
    <property type="entry name" value="STRESS RESPONSE REGULATOR PROTEIN 1"/>
    <property type="match status" value="1"/>
</dbReference>
<dbReference type="PROSITE" id="PS50109">
    <property type="entry name" value="HIS_KIN"/>
    <property type="match status" value="1"/>
</dbReference>
<keyword evidence="5" id="KW-1133">Transmembrane helix</keyword>
<feature type="transmembrane region" description="Helical" evidence="5">
    <location>
        <begin position="719"/>
        <end position="740"/>
    </location>
</feature>
<organism evidence="8 9">
    <name type="scientific">Actomonas aquatica</name>
    <dbReference type="NCBI Taxonomy" id="2866162"/>
    <lineage>
        <taxon>Bacteria</taxon>
        <taxon>Pseudomonadati</taxon>
        <taxon>Verrucomicrobiota</taxon>
        <taxon>Opitutia</taxon>
        <taxon>Opitutales</taxon>
        <taxon>Opitutaceae</taxon>
        <taxon>Actomonas</taxon>
    </lineage>
</organism>
<dbReference type="InterPro" id="IPR050595">
    <property type="entry name" value="Bact_response_regulator"/>
</dbReference>
<evidence type="ECO:0000313" key="9">
    <source>
        <dbReference type="Proteomes" id="UP000738431"/>
    </source>
</evidence>